<dbReference type="AlphaFoldDB" id="A0ABD6ASX1"/>
<comment type="caution">
    <text evidence="1">The sequence shown here is derived from an EMBL/GenBank/DDBJ whole genome shotgun (WGS) entry which is preliminary data.</text>
</comment>
<keyword evidence="2" id="KW-1185">Reference proteome</keyword>
<name>A0ABD6ASX1_9EURY</name>
<dbReference type="Proteomes" id="UP001597187">
    <property type="component" value="Unassembled WGS sequence"/>
</dbReference>
<protein>
    <submittedName>
        <fullName evidence="1">Uncharacterized protein</fullName>
    </submittedName>
</protein>
<organism evidence="1 2">
    <name type="scientific">Halomarina rubra</name>
    <dbReference type="NCBI Taxonomy" id="2071873"/>
    <lineage>
        <taxon>Archaea</taxon>
        <taxon>Methanobacteriati</taxon>
        <taxon>Methanobacteriota</taxon>
        <taxon>Stenosarchaea group</taxon>
        <taxon>Halobacteria</taxon>
        <taxon>Halobacteriales</taxon>
        <taxon>Natronomonadaceae</taxon>
        <taxon>Halomarina</taxon>
    </lineage>
</organism>
<evidence type="ECO:0000313" key="1">
    <source>
        <dbReference type="EMBL" id="MFD1512461.1"/>
    </source>
</evidence>
<sequence length="158" mass="18012">MSVDTTEWALDVLSTGWSLVDEPAFINRESTEDVATGERSKVHDLTDANAVSIASPATDRSPVGVEYDLEVETTLSIRIEGLAESEWGHIADSGEWRTLVEEVRRLLFAERRWPIENPDGDVHYHTLLPREESDRSAEHRDYWRTDLSLVLRGYEDLD</sequence>
<dbReference type="EMBL" id="JBHUDC010000002">
    <property type="protein sequence ID" value="MFD1512461.1"/>
    <property type="molecule type" value="Genomic_DNA"/>
</dbReference>
<reference evidence="1 2" key="1">
    <citation type="journal article" date="2019" name="Int. J. Syst. Evol. Microbiol.">
        <title>The Global Catalogue of Microorganisms (GCM) 10K type strain sequencing project: providing services to taxonomists for standard genome sequencing and annotation.</title>
        <authorList>
            <consortium name="The Broad Institute Genomics Platform"/>
            <consortium name="The Broad Institute Genome Sequencing Center for Infectious Disease"/>
            <person name="Wu L."/>
            <person name="Ma J."/>
        </authorList>
    </citation>
    <scope>NUCLEOTIDE SEQUENCE [LARGE SCALE GENOMIC DNA]</scope>
    <source>
        <strain evidence="1 2">CGMCC 1.12563</strain>
    </source>
</reference>
<evidence type="ECO:0000313" key="2">
    <source>
        <dbReference type="Proteomes" id="UP001597187"/>
    </source>
</evidence>
<proteinExistence type="predicted"/>
<gene>
    <name evidence="1" type="ORF">ACFSBT_04100</name>
</gene>
<accession>A0ABD6ASX1</accession>
<dbReference type="RefSeq" id="WP_250872439.1">
    <property type="nucleotide sequence ID" value="NZ_JALXFV010000002.1"/>
</dbReference>